<feature type="compositionally biased region" description="Low complexity" evidence="6">
    <location>
        <begin position="53"/>
        <end position="71"/>
    </location>
</feature>
<dbReference type="GO" id="GO:0003746">
    <property type="term" value="F:translation elongation factor activity"/>
    <property type="evidence" value="ECO:0007669"/>
    <property type="project" value="UniProtKB-KW"/>
</dbReference>
<keyword evidence="9" id="KW-0648">Protein biosynthesis</keyword>
<evidence type="ECO:0000256" key="4">
    <source>
        <dbReference type="ARBA" id="ARBA00023242"/>
    </source>
</evidence>
<dbReference type="InterPro" id="IPR003618">
    <property type="entry name" value="TFIIS_cen_dom"/>
</dbReference>
<dbReference type="PANTHER" id="PTHR11477">
    <property type="entry name" value="TRANSCRIPTION FACTOR S-II ZINC FINGER DOMAIN-CONTAINING PROTEIN"/>
    <property type="match status" value="1"/>
</dbReference>
<dbReference type="Proteomes" id="UP000192257">
    <property type="component" value="Unassembled WGS sequence"/>
</dbReference>
<evidence type="ECO:0000256" key="6">
    <source>
        <dbReference type="SAM" id="MobiDB-lite"/>
    </source>
</evidence>
<evidence type="ECO:0000256" key="1">
    <source>
        <dbReference type="ARBA" id="ARBA00022723"/>
    </source>
</evidence>
<keyword evidence="3" id="KW-0862">Zinc</keyword>
<keyword evidence="2 5" id="KW-0863">Zinc-finger</keyword>
<dbReference type="GeneID" id="39989854"/>
<dbReference type="PROSITE" id="PS51321">
    <property type="entry name" value="TFIIS_CENTRAL"/>
    <property type="match status" value="1"/>
</dbReference>
<dbReference type="CDD" id="cd13749">
    <property type="entry name" value="Zn-ribbon_TFIIS"/>
    <property type="match status" value="1"/>
</dbReference>
<evidence type="ECO:0000256" key="3">
    <source>
        <dbReference type="ARBA" id="ARBA00022833"/>
    </source>
</evidence>
<feature type="domain" description="TFIIS central" evidence="8">
    <location>
        <begin position="84"/>
        <end position="195"/>
    </location>
</feature>
<gene>
    <name evidence="9" type="ORF">TM35_000431750</name>
</gene>
<sequence>MSEDHVLERVGTKRPRSLPITSGIAPKNDGAGSPVLLTPRTPLPSIRKSAFHSPSSSTGNNTQNTTPSTPTVKPLVGGVQGCTRLTKWSSLLCDALMQERKRDEETRISALSLRIATAIPGDRSIAADSFRVLLVNLKDAKNTKLRNDIVEGRLPVEVLVQMKERDLLNPEERRNQEAAFLERSRDTDLSEIRKATATKSTLFQCPSCKARDCTWTQRQTRSGDEPMTVFCQCNICDHKWRRY</sequence>
<reference evidence="9 10" key="1">
    <citation type="submission" date="2017-03" db="EMBL/GenBank/DDBJ databases">
        <title>An alternative strategy for trypanosome survival in the mammalian bloodstream revealed through genome and transcriptome analysis of the ubiquitous bovine parasite Trypanosoma (Megatrypanum) theileri.</title>
        <authorList>
            <person name="Kelly S."/>
            <person name="Ivens A."/>
            <person name="Mott A."/>
            <person name="O'Neill E."/>
            <person name="Emms D."/>
            <person name="Macleod O."/>
            <person name="Voorheis P."/>
            <person name="Matthews J."/>
            <person name="Matthews K."/>
            <person name="Carrington M."/>
        </authorList>
    </citation>
    <scope>NUCLEOTIDE SEQUENCE [LARGE SCALE GENOMIC DNA]</scope>
    <source>
        <strain evidence="9">Edinburgh</strain>
    </source>
</reference>
<dbReference type="GO" id="GO:0003676">
    <property type="term" value="F:nucleic acid binding"/>
    <property type="evidence" value="ECO:0007669"/>
    <property type="project" value="InterPro"/>
</dbReference>
<evidence type="ECO:0000259" key="8">
    <source>
        <dbReference type="PROSITE" id="PS51321"/>
    </source>
</evidence>
<dbReference type="SMART" id="SM00440">
    <property type="entry name" value="ZnF_C2C2"/>
    <property type="match status" value="1"/>
</dbReference>
<dbReference type="PROSITE" id="PS51133">
    <property type="entry name" value="ZF_TFIIS_2"/>
    <property type="match status" value="1"/>
</dbReference>
<dbReference type="STRING" id="67003.A0A1X0NIZ8"/>
<dbReference type="OrthoDB" id="44867at2759"/>
<comment type="caution">
    <text evidence="9">The sequence shown here is derived from an EMBL/GenBank/DDBJ whole genome shotgun (WGS) entry which is preliminary data.</text>
</comment>
<evidence type="ECO:0000313" key="9">
    <source>
        <dbReference type="EMBL" id="ORC84607.1"/>
    </source>
</evidence>
<dbReference type="InterPro" id="IPR036575">
    <property type="entry name" value="TFIIS_cen_dom_sf"/>
</dbReference>
<dbReference type="GO" id="GO:0008270">
    <property type="term" value="F:zinc ion binding"/>
    <property type="evidence" value="ECO:0007669"/>
    <property type="project" value="UniProtKB-KW"/>
</dbReference>
<dbReference type="PANTHER" id="PTHR11477:SF0">
    <property type="entry name" value="IP08861P-RELATED"/>
    <property type="match status" value="1"/>
</dbReference>
<keyword evidence="9" id="KW-0251">Elongation factor</keyword>
<name>A0A1X0NIZ8_9TRYP</name>
<keyword evidence="1" id="KW-0479">Metal-binding</keyword>
<evidence type="ECO:0000256" key="2">
    <source>
        <dbReference type="ARBA" id="ARBA00022771"/>
    </source>
</evidence>
<dbReference type="VEuPathDB" id="TriTrypDB:TM35_000431750"/>
<dbReference type="GO" id="GO:0006351">
    <property type="term" value="P:DNA-templated transcription"/>
    <property type="evidence" value="ECO:0007669"/>
    <property type="project" value="InterPro"/>
</dbReference>
<evidence type="ECO:0000313" key="10">
    <source>
        <dbReference type="Proteomes" id="UP000192257"/>
    </source>
</evidence>
<feature type="compositionally biased region" description="Basic and acidic residues" evidence="6">
    <location>
        <begin position="1"/>
        <end position="11"/>
    </location>
</feature>
<feature type="domain" description="TFIIS-type" evidence="7">
    <location>
        <begin position="201"/>
        <end position="241"/>
    </location>
</feature>
<dbReference type="Pfam" id="PF07500">
    <property type="entry name" value="TFIIS_M"/>
    <property type="match status" value="1"/>
</dbReference>
<dbReference type="AlphaFoldDB" id="A0A1X0NIZ8"/>
<dbReference type="SUPFAM" id="SSF46942">
    <property type="entry name" value="Elongation factor TFIIS domain 2"/>
    <property type="match status" value="1"/>
</dbReference>
<keyword evidence="10" id="KW-1185">Reference proteome</keyword>
<evidence type="ECO:0000259" key="7">
    <source>
        <dbReference type="PROSITE" id="PS51133"/>
    </source>
</evidence>
<feature type="region of interest" description="Disordered" evidence="6">
    <location>
        <begin position="1"/>
        <end position="75"/>
    </location>
</feature>
<dbReference type="Gene3D" id="2.20.25.10">
    <property type="match status" value="1"/>
</dbReference>
<proteinExistence type="predicted"/>
<dbReference type="EMBL" id="NBCO01000043">
    <property type="protein sequence ID" value="ORC84607.1"/>
    <property type="molecule type" value="Genomic_DNA"/>
</dbReference>
<dbReference type="Gene3D" id="1.10.472.30">
    <property type="entry name" value="Transcription elongation factor S-II, central domain"/>
    <property type="match status" value="1"/>
</dbReference>
<evidence type="ECO:0000256" key="5">
    <source>
        <dbReference type="PROSITE-ProRule" id="PRU00472"/>
    </source>
</evidence>
<organism evidence="9 10">
    <name type="scientific">Trypanosoma theileri</name>
    <dbReference type="NCBI Taxonomy" id="67003"/>
    <lineage>
        <taxon>Eukaryota</taxon>
        <taxon>Discoba</taxon>
        <taxon>Euglenozoa</taxon>
        <taxon>Kinetoplastea</taxon>
        <taxon>Metakinetoplastina</taxon>
        <taxon>Trypanosomatida</taxon>
        <taxon>Trypanosomatidae</taxon>
        <taxon>Trypanosoma</taxon>
    </lineage>
</organism>
<keyword evidence="4" id="KW-0539">Nucleus</keyword>
<dbReference type="GO" id="GO:0005634">
    <property type="term" value="C:nucleus"/>
    <property type="evidence" value="ECO:0007669"/>
    <property type="project" value="TreeGrafter"/>
</dbReference>
<dbReference type="Pfam" id="PF01096">
    <property type="entry name" value="Zn_ribbon_TFIIS"/>
    <property type="match status" value="1"/>
</dbReference>
<dbReference type="InterPro" id="IPR001222">
    <property type="entry name" value="Znf_TFIIS"/>
</dbReference>
<dbReference type="RefSeq" id="XP_028878673.1">
    <property type="nucleotide sequence ID" value="XM_029030074.1"/>
</dbReference>
<dbReference type="PROSITE" id="PS00466">
    <property type="entry name" value="ZF_TFIIS_1"/>
    <property type="match status" value="1"/>
</dbReference>
<accession>A0A1X0NIZ8</accession>
<dbReference type="SUPFAM" id="SSF57783">
    <property type="entry name" value="Zinc beta-ribbon"/>
    <property type="match status" value="1"/>
</dbReference>
<protein>
    <submittedName>
        <fullName evidence="9">Transcription elongation factor</fullName>
    </submittedName>
</protein>